<gene>
    <name evidence="2" type="ORF">HNQ65_004073</name>
</gene>
<evidence type="ECO:0000256" key="1">
    <source>
        <dbReference type="SAM" id="SignalP"/>
    </source>
</evidence>
<keyword evidence="3" id="KW-1185">Reference proteome</keyword>
<evidence type="ECO:0000313" key="2">
    <source>
        <dbReference type="EMBL" id="MBB5034468.1"/>
    </source>
</evidence>
<protein>
    <recommendedName>
        <fullName evidence="4">EF-hand domain-containing protein</fullName>
    </recommendedName>
</protein>
<name>A0A7W7YE32_9BACT</name>
<dbReference type="SUPFAM" id="SSF47473">
    <property type="entry name" value="EF-hand"/>
    <property type="match status" value="1"/>
</dbReference>
<dbReference type="InterPro" id="IPR011992">
    <property type="entry name" value="EF-hand-dom_pair"/>
</dbReference>
<accession>A0A7W7YE32</accession>
<sequence>MKTLLLSAFSLLAGAGLLHAALPGAESLARLITREFDTNSDETLDQGEWQGGIARSFDRLDKNLDSSIKAEEVDALQGDLAEEAGNLGGTIIVALIKQVLMSLDQDGDKAVSRKEYDALTDSIFTRLDADKNASLTLSELADLPVKMVTK</sequence>
<evidence type="ECO:0008006" key="4">
    <source>
        <dbReference type="Google" id="ProtNLM"/>
    </source>
</evidence>
<reference evidence="2 3" key="1">
    <citation type="submission" date="2020-08" db="EMBL/GenBank/DDBJ databases">
        <title>Genomic Encyclopedia of Type Strains, Phase IV (KMG-IV): sequencing the most valuable type-strain genomes for metagenomic binning, comparative biology and taxonomic classification.</title>
        <authorList>
            <person name="Goeker M."/>
        </authorList>
    </citation>
    <scope>NUCLEOTIDE SEQUENCE [LARGE SCALE GENOMIC DNA]</scope>
    <source>
        <strain evidence="2 3">DSM 12252</strain>
    </source>
</reference>
<evidence type="ECO:0000313" key="3">
    <source>
        <dbReference type="Proteomes" id="UP000590740"/>
    </source>
</evidence>
<organism evidence="2 3">
    <name type="scientific">Prosthecobacter vanneervenii</name>
    <dbReference type="NCBI Taxonomy" id="48466"/>
    <lineage>
        <taxon>Bacteria</taxon>
        <taxon>Pseudomonadati</taxon>
        <taxon>Verrucomicrobiota</taxon>
        <taxon>Verrucomicrobiia</taxon>
        <taxon>Verrucomicrobiales</taxon>
        <taxon>Verrucomicrobiaceae</taxon>
        <taxon>Prosthecobacter</taxon>
    </lineage>
</organism>
<dbReference type="AlphaFoldDB" id="A0A7W7YE32"/>
<keyword evidence="1" id="KW-0732">Signal</keyword>
<dbReference type="RefSeq" id="WP_184342314.1">
    <property type="nucleotide sequence ID" value="NZ_JACHIG010000010.1"/>
</dbReference>
<feature type="chain" id="PRO_5031106255" description="EF-hand domain-containing protein" evidence="1">
    <location>
        <begin position="21"/>
        <end position="150"/>
    </location>
</feature>
<dbReference type="Proteomes" id="UP000590740">
    <property type="component" value="Unassembled WGS sequence"/>
</dbReference>
<dbReference type="EMBL" id="JACHIG010000010">
    <property type="protein sequence ID" value="MBB5034468.1"/>
    <property type="molecule type" value="Genomic_DNA"/>
</dbReference>
<comment type="caution">
    <text evidence="2">The sequence shown here is derived from an EMBL/GenBank/DDBJ whole genome shotgun (WGS) entry which is preliminary data.</text>
</comment>
<dbReference type="Gene3D" id="1.10.238.10">
    <property type="entry name" value="EF-hand"/>
    <property type="match status" value="2"/>
</dbReference>
<feature type="signal peptide" evidence="1">
    <location>
        <begin position="1"/>
        <end position="20"/>
    </location>
</feature>
<proteinExistence type="predicted"/>